<dbReference type="AlphaFoldDB" id="A0ABD2CMB8"/>
<dbReference type="Proteomes" id="UP001607303">
    <property type="component" value="Unassembled WGS sequence"/>
</dbReference>
<accession>A0ABD2CMB8</accession>
<gene>
    <name evidence="1" type="ORF">V1477_005872</name>
</gene>
<keyword evidence="2" id="KW-1185">Reference proteome</keyword>
<comment type="caution">
    <text evidence="1">The sequence shown here is derived from an EMBL/GenBank/DDBJ whole genome shotgun (WGS) entry which is preliminary data.</text>
</comment>
<name>A0ABD2CMB8_VESMC</name>
<dbReference type="EMBL" id="JAYRBN010000039">
    <property type="protein sequence ID" value="KAL2745954.1"/>
    <property type="molecule type" value="Genomic_DNA"/>
</dbReference>
<sequence>MKVMSFGENDCIEYNFVTSADFSGLMIQKVSRSFVIQSYTSMITFKNTFSTLKEDTFYRLK</sequence>
<proteinExistence type="predicted"/>
<evidence type="ECO:0000313" key="2">
    <source>
        <dbReference type="Proteomes" id="UP001607303"/>
    </source>
</evidence>
<evidence type="ECO:0000313" key="1">
    <source>
        <dbReference type="EMBL" id="KAL2745954.1"/>
    </source>
</evidence>
<reference evidence="1 2" key="1">
    <citation type="journal article" date="2024" name="Ann. Entomol. Soc. Am.">
        <title>Genomic analyses of the southern and eastern yellowjacket wasps (Hymenoptera: Vespidae) reveal evolutionary signatures of social life.</title>
        <authorList>
            <person name="Catto M.A."/>
            <person name="Caine P.B."/>
            <person name="Orr S.E."/>
            <person name="Hunt B.G."/>
            <person name="Goodisman M.A.D."/>
        </authorList>
    </citation>
    <scope>NUCLEOTIDE SEQUENCE [LARGE SCALE GENOMIC DNA]</scope>
    <source>
        <strain evidence="1">232</strain>
        <tissue evidence="1">Head and thorax</tissue>
    </source>
</reference>
<protein>
    <submittedName>
        <fullName evidence="1">Uncharacterized protein</fullName>
    </submittedName>
</protein>
<organism evidence="1 2">
    <name type="scientific">Vespula maculifrons</name>
    <name type="common">Eastern yellow jacket</name>
    <name type="synonym">Wasp</name>
    <dbReference type="NCBI Taxonomy" id="7453"/>
    <lineage>
        <taxon>Eukaryota</taxon>
        <taxon>Metazoa</taxon>
        <taxon>Ecdysozoa</taxon>
        <taxon>Arthropoda</taxon>
        <taxon>Hexapoda</taxon>
        <taxon>Insecta</taxon>
        <taxon>Pterygota</taxon>
        <taxon>Neoptera</taxon>
        <taxon>Endopterygota</taxon>
        <taxon>Hymenoptera</taxon>
        <taxon>Apocrita</taxon>
        <taxon>Aculeata</taxon>
        <taxon>Vespoidea</taxon>
        <taxon>Vespidae</taxon>
        <taxon>Vespinae</taxon>
        <taxon>Vespula</taxon>
    </lineage>
</organism>